<proteinExistence type="predicted"/>
<evidence type="ECO:0000313" key="2">
    <source>
        <dbReference type="Proteomes" id="UP001447188"/>
    </source>
</evidence>
<protein>
    <submittedName>
        <fullName evidence="1">Uncharacterized protein</fullName>
    </submittedName>
</protein>
<gene>
    <name evidence="1" type="ORF">Q9L58_010958</name>
</gene>
<dbReference type="Proteomes" id="UP001447188">
    <property type="component" value="Unassembled WGS sequence"/>
</dbReference>
<evidence type="ECO:0000313" key="1">
    <source>
        <dbReference type="EMBL" id="KAL0630196.1"/>
    </source>
</evidence>
<keyword evidence="2" id="KW-1185">Reference proteome</keyword>
<sequence length="240" mass="26916">MIYGDARLTILKKSSGSIWYKLAPHKGDLSCDGLWEIHAENAGFKRIKIDEEDGDDFDGDFASPGFPWAIMRNTERDPGLFNGVMRGLSQTFLPAVVHSGPLRGRPERFYNFERKFKASGSHFASMWHDMVVDHDDDSLEVVRKFGRDSQLFEDLNIARVSAKVAHSPLMVTIKKRGKNFLLDQVGVGISQVIPVIIESVFRKTLGSDVAMLLQQPELHLHPIAQAALGEFLFEMTDDGL</sequence>
<organism evidence="1 2">
    <name type="scientific">Discina gigas</name>
    <dbReference type="NCBI Taxonomy" id="1032678"/>
    <lineage>
        <taxon>Eukaryota</taxon>
        <taxon>Fungi</taxon>
        <taxon>Dikarya</taxon>
        <taxon>Ascomycota</taxon>
        <taxon>Pezizomycotina</taxon>
        <taxon>Pezizomycetes</taxon>
        <taxon>Pezizales</taxon>
        <taxon>Discinaceae</taxon>
        <taxon>Discina</taxon>
    </lineage>
</organism>
<accession>A0ABR3G310</accession>
<dbReference type="EMBL" id="JBBBZM010000994">
    <property type="protein sequence ID" value="KAL0630196.1"/>
    <property type="molecule type" value="Genomic_DNA"/>
</dbReference>
<comment type="caution">
    <text evidence="1">The sequence shown here is derived from an EMBL/GenBank/DDBJ whole genome shotgun (WGS) entry which is preliminary data.</text>
</comment>
<name>A0ABR3G310_9PEZI</name>
<feature type="non-terminal residue" evidence="1">
    <location>
        <position position="240"/>
    </location>
</feature>
<reference evidence="1 2" key="1">
    <citation type="submission" date="2024-02" db="EMBL/GenBank/DDBJ databases">
        <title>Discinaceae phylogenomics.</title>
        <authorList>
            <person name="Dirks A.C."/>
            <person name="James T.Y."/>
        </authorList>
    </citation>
    <scope>NUCLEOTIDE SEQUENCE [LARGE SCALE GENOMIC DNA]</scope>
    <source>
        <strain evidence="1 2">ACD0624</strain>
    </source>
</reference>